<sequence length="331" mass="36140">MSPLGNFFDTSSSRELQKQMARFRAEHPELAAAEAKPRIALFLAIAAASLFAWFYLFAMVVDMAPDMDMRALGPGMSAFNVFNGFESLDPTTRAFIAAVCAPSAAIGHFGMPSLDAWGMQDLIIVFAMWVMMAIAMMLPTAAPILKSYASVQEAKGRKAGPFSVLLLTLGYLSIWIGFAFLATLLQWGLTEIQTMSPVMAPASMVFSASTLLLAGIYQFTPAKQACLLRCQLPFPYFNRRTEKGFFRSFAGSYIMGLEQGLFCTGCTWALMVVMFAVGVMNVIWMAILGLLMAIEKVVPNPWVTRGIGIFLIIWGLLVLSISPAGRTILGI</sequence>
<reference evidence="2 3" key="1">
    <citation type="submission" date="2016-10" db="EMBL/GenBank/DDBJ databases">
        <authorList>
            <person name="de Groot N.N."/>
        </authorList>
    </citation>
    <scope>NUCLEOTIDE SEQUENCE [LARGE SCALE GENOMIC DNA]</scope>
    <source>
        <strain evidence="2 3">CGMCC 1.9157</strain>
    </source>
</reference>
<evidence type="ECO:0000256" key="1">
    <source>
        <dbReference type="SAM" id="Phobius"/>
    </source>
</evidence>
<feature type="transmembrane region" description="Helical" evidence="1">
    <location>
        <begin position="39"/>
        <end position="61"/>
    </location>
</feature>
<keyword evidence="1" id="KW-1133">Transmembrane helix</keyword>
<protein>
    <submittedName>
        <fullName evidence="2">Predicted metal-binding membrane protein</fullName>
    </submittedName>
</protein>
<dbReference type="OrthoDB" id="164118at2"/>
<dbReference type="AlphaFoldDB" id="A0A1I5I7E0"/>
<dbReference type="Pfam" id="PF09948">
    <property type="entry name" value="PpoB2"/>
    <property type="match status" value="1"/>
</dbReference>
<dbReference type="EMBL" id="FOVR01000008">
    <property type="protein sequence ID" value="SFO56447.1"/>
    <property type="molecule type" value="Genomic_DNA"/>
</dbReference>
<dbReference type="STRING" id="655353.SAMN04488056_10891"/>
<evidence type="ECO:0000313" key="2">
    <source>
        <dbReference type="EMBL" id="SFO56447.1"/>
    </source>
</evidence>
<gene>
    <name evidence="2" type="ORF">SAMN04488056_10891</name>
</gene>
<keyword evidence="1" id="KW-0812">Transmembrane</keyword>
<organism evidence="2 3">
    <name type="scientific">Cohaesibacter marisflavi</name>
    <dbReference type="NCBI Taxonomy" id="655353"/>
    <lineage>
        <taxon>Bacteria</taxon>
        <taxon>Pseudomonadati</taxon>
        <taxon>Pseudomonadota</taxon>
        <taxon>Alphaproteobacteria</taxon>
        <taxon>Hyphomicrobiales</taxon>
        <taxon>Cohaesibacteraceae</taxon>
    </lineage>
</organism>
<keyword evidence="1" id="KW-0472">Membrane</keyword>
<feature type="transmembrane region" description="Helical" evidence="1">
    <location>
        <begin position="199"/>
        <end position="219"/>
    </location>
</feature>
<dbReference type="RefSeq" id="WP_090073665.1">
    <property type="nucleotide sequence ID" value="NZ_OY762534.1"/>
</dbReference>
<feature type="transmembrane region" description="Helical" evidence="1">
    <location>
        <begin position="165"/>
        <end position="187"/>
    </location>
</feature>
<proteinExistence type="predicted"/>
<feature type="transmembrane region" description="Helical" evidence="1">
    <location>
        <begin position="306"/>
        <end position="325"/>
    </location>
</feature>
<dbReference type="Proteomes" id="UP000199236">
    <property type="component" value="Unassembled WGS sequence"/>
</dbReference>
<evidence type="ECO:0000313" key="3">
    <source>
        <dbReference type="Proteomes" id="UP000199236"/>
    </source>
</evidence>
<dbReference type="InterPro" id="IPR018688">
    <property type="entry name" value="PpoB2-like"/>
</dbReference>
<name>A0A1I5I7E0_9HYPH</name>
<feature type="transmembrane region" description="Helical" evidence="1">
    <location>
        <begin position="244"/>
        <end position="262"/>
    </location>
</feature>
<accession>A0A1I5I7E0</accession>
<feature type="transmembrane region" description="Helical" evidence="1">
    <location>
        <begin position="268"/>
        <end position="294"/>
    </location>
</feature>
<feature type="transmembrane region" description="Helical" evidence="1">
    <location>
        <begin position="123"/>
        <end position="145"/>
    </location>
</feature>
<keyword evidence="3" id="KW-1185">Reference proteome</keyword>